<evidence type="ECO:0000313" key="2">
    <source>
        <dbReference type="EMBL" id="MEP0947439.1"/>
    </source>
</evidence>
<evidence type="ECO:0000256" key="1">
    <source>
        <dbReference type="SAM" id="MobiDB-lite"/>
    </source>
</evidence>
<dbReference type="SUPFAM" id="SSF46785">
    <property type="entry name" value="Winged helix' DNA-binding domain"/>
    <property type="match status" value="1"/>
</dbReference>
<feature type="region of interest" description="Disordered" evidence="1">
    <location>
        <begin position="1"/>
        <end position="25"/>
    </location>
</feature>
<protein>
    <submittedName>
        <fullName evidence="2">FeoC-like transcriptional regulator</fullName>
    </submittedName>
</protein>
<name>A0ABV0K3T8_9CYAN</name>
<dbReference type="EMBL" id="JAMPKX010000004">
    <property type="protein sequence ID" value="MEP0947439.1"/>
    <property type="molecule type" value="Genomic_DNA"/>
</dbReference>
<organism evidence="2 3">
    <name type="scientific">Leptolyngbya subtilissima DQ-A4</name>
    <dbReference type="NCBI Taxonomy" id="2933933"/>
    <lineage>
        <taxon>Bacteria</taxon>
        <taxon>Bacillati</taxon>
        <taxon>Cyanobacteriota</taxon>
        <taxon>Cyanophyceae</taxon>
        <taxon>Leptolyngbyales</taxon>
        <taxon>Leptolyngbyaceae</taxon>
        <taxon>Leptolyngbya group</taxon>
        <taxon>Leptolyngbya</taxon>
    </lineage>
</organism>
<dbReference type="RefSeq" id="WP_190702380.1">
    <property type="nucleotide sequence ID" value="NZ_JAMPKX010000004.1"/>
</dbReference>
<evidence type="ECO:0000313" key="3">
    <source>
        <dbReference type="Proteomes" id="UP001482513"/>
    </source>
</evidence>
<accession>A0ABV0K3T8</accession>
<dbReference type="Proteomes" id="UP001482513">
    <property type="component" value="Unassembled WGS sequence"/>
</dbReference>
<keyword evidence="3" id="KW-1185">Reference proteome</keyword>
<dbReference type="InterPro" id="IPR036390">
    <property type="entry name" value="WH_DNA-bd_sf"/>
</dbReference>
<gene>
    <name evidence="2" type="ORF">NC992_11195</name>
</gene>
<comment type="caution">
    <text evidence="2">The sequence shown here is derived from an EMBL/GenBank/DDBJ whole genome shotgun (WGS) entry which is preliminary data.</text>
</comment>
<proteinExistence type="predicted"/>
<sequence>MTSPAEREAPNFQHRPVGSAGPKTMTDLLALAEPERTLLNWLLRQRGASLADIMAHTQAEPAAIQAMLDNLMATGFLILHNDAAPPVFKPNLISRKPRAMPEELWESVE</sequence>
<reference evidence="2 3" key="1">
    <citation type="submission" date="2022-04" db="EMBL/GenBank/DDBJ databases">
        <title>Positive selection, recombination, and allopatry shape intraspecific diversity of widespread and dominant cyanobacteria.</title>
        <authorList>
            <person name="Wei J."/>
            <person name="Shu W."/>
            <person name="Hu C."/>
        </authorList>
    </citation>
    <scope>NUCLEOTIDE SEQUENCE [LARGE SCALE GENOMIC DNA]</scope>
    <source>
        <strain evidence="2 3">DQ-A4</strain>
    </source>
</reference>